<dbReference type="Proteomes" id="UP000037136">
    <property type="component" value="Unassembled WGS sequence"/>
</dbReference>
<dbReference type="AlphaFoldDB" id="A0A2A9PFC3"/>
<comment type="caution">
    <text evidence="2">The sequence shown here is derived from an EMBL/GenBank/DDBJ whole genome shotgun (WGS) entry which is preliminary data.</text>
</comment>
<reference evidence="2 3" key="2">
    <citation type="journal article" date="2017" name="Sci. Rep.">
        <title>Ant-infecting Ophiocordyceps genomes reveal a high diversity of potential behavioral manipulation genes and a possible major role for enterotoxins.</title>
        <authorList>
            <person name="de Bekker C."/>
            <person name="Ohm R.A."/>
            <person name="Evans H.C."/>
            <person name="Brachmann A."/>
            <person name="Hughes D.P."/>
        </authorList>
    </citation>
    <scope>NUCLEOTIDE SEQUENCE [LARGE SCALE GENOMIC DNA]</scope>
    <source>
        <strain evidence="2 3">SC16a</strain>
    </source>
</reference>
<name>A0A2A9PFC3_OPHUN</name>
<evidence type="ECO:0000313" key="3">
    <source>
        <dbReference type="Proteomes" id="UP000037136"/>
    </source>
</evidence>
<gene>
    <name evidence="2" type="ORF">XA68_12099</name>
</gene>
<keyword evidence="3" id="KW-1185">Reference proteome</keyword>
<evidence type="ECO:0000256" key="1">
    <source>
        <dbReference type="SAM" id="MobiDB-lite"/>
    </source>
</evidence>
<feature type="region of interest" description="Disordered" evidence="1">
    <location>
        <begin position="61"/>
        <end position="129"/>
    </location>
</feature>
<sequence length="129" mass="13791">MTAAATIGGWSCPSWIDNKPALSTHTARTGASGPESGVRAPGYWLLMRQAFATTEAIVRPIDRRSAPKKPAGHQRQPAGVGIVNVRSSGSGRHGQRHEGGTHLIKRRTNSFAEPNAMDLGMRRLNPTLG</sequence>
<reference evidence="2 3" key="1">
    <citation type="journal article" date="2015" name="BMC Genomics">
        <title>Gene expression during zombie ant biting behavior reflects the complexity underlying fungal parasitic behavioral manipulation.</title>
        <authorList>
            <person name="de Bekker C."/>
            <person name="Ohm R.A."/>
            <person name="Loreto R.G."/>
            <person name="Sebastian A."/>
            <person name="Albert I."/>
            <person name="Merrow M."/>
            <person name="Brachmann A."/>
            <person name="Hughes D.P."/>
        </authorList>
    </citation>
    <scope>NUCLEOTIDE SEQUENCE [LARGE SCALE GENOMIC DNA]</scope>
    <source>
        <strain evidence="2 3">SC16a</strain>
    </source>
</reference>
<evidence type="ECO:0000313" key="2">
    <source>
        <dbReference type="EMBL" id="PFH59612.1"/>
    </source>
</evidence>
<organism evidence="2 3">
    <name type="scientific">Ophiocordyceps unilateralis</name>
    <name type="common">Zombie-ant fungus</name>
    <name type="synonym">Torrubia unilateralis</name>
    <dbReference type="NCBI Taxonomy" id="268505"/>
    <lineage>
        <taxon>Eukaryota</taxon>
        <taxon>Fungi</taxon>
        <taxon>Dikarya</taxon>
        <taxon>Ascomycota</taxon>
        <taxon>Pezizomycotina</taxon>
        <taxon>Sordariomycetes</taxon>
        <taxon>Hypocreomycetidae</taxon>
        <taxon>Hypocreales</taxon>
        <taxon>Ophiocordycipitaceae</taxon>
        <taxon>Ophiocordyceps</taxon>
    </lineage>
</organism>
<accession>A0A2A9PFC3</accession>
<proteinExistence type="predicted"/>
<dbReference type="EMBL" id="LAZP02000186">
    <property type="protein sequence ID" value="PFH59612.1"/>
    <property type="molecule type" value="Genomic_DNA"/>
</dbReference>
<protein>
    <submittedName>
        <fullName evidence="2">Uncharacterized protein</fullName>
    </submittedName>
</protein>